<sequence>MINSLVTVELYRKSIYQSNISCSFIANNSLPNHSSIDECIRACVNEYYCQTAVHFKKEDICSMFADVCNTDSIKSSGNTSATVICYKNDHQLIPACSSTIDQETTSISSVETSSIQGVATTTATTTTTTTTTTKTTTTTTATRTTTTTTTTKTTTKTTTTTTTVTATPPCSPQSRSTGVLLSIIHPQSNNYPSYDCYAYTWMATGASATLSFFFRQDFGGWMLDDVSVYHGITQLIINGGFETGNLNAWNHSGSCGYNTGMADSGCSDANSGHYYYYDPCTLYGDTISQTFSTVVGDTYVISFWLADYHCCLSTEFATVTIT</sequence>
<evidence type="ECO:0000256" key="1">
    <source>
        <dbReference type="SAM" id="MobiDB-lite"/>
    </source>
</evidence>
<comment type="caution">
    <text evidence="3">The sequence shown here is derived from an EMBL/GenBank/DDBJ whole genome shotgun (WGS) entry which is preliminary data.</text>
</comment>
<dbReference type="OrthoDB" id="10053011at2759"/>
<feature type="region of interest" description="Disordered" evidence="1">
    <location>
        <begin position="145"/>
        <end position="171"/>
    </location>
</feature>
<proteinExistence type="predicted"/>
<dbReference type="AlphaFoldDB" id="A0A816FJ85"/>
<dbReference type="EMBL" id="CAJNOM010005232">
    <property type="protein sequence ID" value="CAF1662274.1"/>
    <property type="molecule type" value="Genomic_DNA"/>
</dbReference>
<name>A0A816FJ85_9BILA</name>
<evidence type="ECO:0000313" key="2">
    <source>
        <dbReference type="EMBL" id="CAF1554062.1"/>
    </source>
</evidence>
<evidence type="ECO:0008006" key="5">
    <source>
        <dbReference type="Google" id="ProtNLM"/>
    </source>
</evidence>
<protein>
    <recommendedName>
        <fullName evidence="5">Apple domain-containing protein</fullName>
    </recommendedName>
</protein>
<dbReference type="Proteomes" id="UP000663832">
    <property type="component" value="Unassembled WGS sequence"/>
</dbReference>
<accession>A0A816FJ85</accession>
<dbReference type="EMBL" id="CAJNOI010004832">
    <property type="protein sequence ID" value="CAF1554062.1"/>
    <property type="molecule type" value="Genomic_DNA"/>
</dbReference>
<feature type="compositionally biased region" description="Low complexity" evidence="1">
    <location>
        <begin position="145"/>
        <end position="167"/>
    </location>
</feature>
<dbReference type="Gene3D" id="2.60.120.260">
    <property type="entry name" value="Galactose-binding domain-like"/>
    <property type="match status" value="1"/>
</dbReference>
<dbReference type="Proteomes" id="UP000663877">
    <property type="component" value="Unassembled WGS sequence"/>
</dbReference>
<gene>
    <name evidence="2" type="ORF">BJG266_LOCUS46456</name>
    <name evidence="3" type="ORF">QVE165_LOCUS63489</name>
</gene>
<organism evidence="3 4">
    <name type="scientific">Adineta steineri</name>
    <dbReference type="NCBI Taxonomy" id="433720"/>
    <lineage>
        <taxon>Eukaryota</taxon>
        <taxon>Metazoa</taxon>
        <taxon>Spiralia</taxon>
        <taxon>Gnathifera</taxon>
        <taxon>Rotifera</taxon>
        <taxon>Eurotatoria</taxon>
        <taxon>Bdelloidea</taxon>
        <taxon>Adinetida</taxon>
        <taxon>Adinetidae</taxon>
        <taxon>Adineta</taxon>
    </lineage>
</organism>
<reference evidence="3" key="1">
    <citation type="submission" date="2021-02" db="EMBL/GenBank/DDBJ databases">
        <authorList>
            <person name="Nowell W R."/>
        </authorList>
    </citation>
    <scope>NUCLEOTIDE SEQUENCE</scope>
</reference>
<keyword evidence="4" id="KW-1185">Reference proteome</keyword>
<evidence type="ECO:0000313" key="4">
    <source>
        <dbReference type="Proteomes" id="UP000663832"/>
    </source>
</evidence>
<evidence type="ECO:0000313" key="3">
    <source>
        <dbReference type="EMBL" id="CAF1662274.1"/>
    </source>
</evidence>